<protein>
    <submittedName>
        <fullName evidence="10">Aquaporin NIP1-1</fullName>
    </submittedName>
</protein>
<dbReference type="GO" id="GO:0015267">
    <property type="term" value="F:channel activity"/>
    <property type="evidence" value="ECO:0007669"/>
    <property type="project" value="InterPro"/>
</dbReference>
<comment type="caution">
    <text evidence="10">The sequence shown here is derived from an EMBL/GenBank/DDBJ whole genome shotgun (WGS) entry which is preliminary data.</text>
</comment>
<dbReference type="PANTHER" id="PTHR45724:SF26">
    <property type="entry name" value="AQUAPORIN NIP7-1-RELATED"/>
    <property type="match status" value="1"/>
</dbReference>
<dbReference type="SUPFAM" id="SSF81338">
    <property type="entry name" value="Aquaporin-like"/>
    <property type="match status" value="1"/>
</dbReference>
<dbReference type="EMBL" id="JAUIZM010000006">
    <property type="protein sequence ID" value="KAK1380119.1"/>
    <property type="molecule type" value="Genomic_DNA"/>
</dbReference>
<name>A0AAD8MPM0_9APIA</name>
<feature type="transmembrane region" description="Helical" evidence="8">
    <location>
        <begin position="270"/>
        <end position="291"/>
    </location>
</feature>
<evidence type="ECO:0000313" key="10">
    <source>
        <dbReference type="EMBL" id="KAK1380119.1"/>
    </source>
</evidence>
<evidence type="ECO:0000256" key="4">
    <source>
        <dbReference type="ARBA" id="ARBA00022989"/>
    </source>
</evidence>
<feature type="transmembrane region" description="Helical" evidence="8">
    <location>
        <begin position="194"/>
        <end position="217"/>
    </location>
</feature>
<feature type="domain" description="Xylanase inhibitor C-terminal" evidence="9">
    <location>
        <begin position="7"/>
        <end position="77"/>
    </location>
</feature>
<gene>
    <name evidence="10" type="ORF">POM88_026863</name>
</gene>
<feature type="transmembrane region" description="Helical" evidence="8">
    <location>
        <begin position="157"/>
        <end position="182"/>
    </location>
</feature>
<dbReference type="Pfam" id="PF00230">
    <property type="entry name" value="MIP"/>
    <property type="match status" value="1"/>
</dbReference>
<dbReference type="PRINTS" id="PR00783">
    <property type="entry name" value="MINTRINSICP"/>
</dbReference>
<keyword evidence="4 8" id="KW-1133">Transmembrane helix</keyword>
<evidence type="ECO:0000256" key="3">
    <source>
        <dbReference type="ARBA" id="ARBA00022692"/>
    </source>
</evidence>
<feature type="transmembrane region" description="Helical" evidence="8">
    <location>
        <begin position="237"/>
        <end position="258"/>
    </location>
</feature>
<evidence type="ECO:0000256" key="6">
    <source>
        <dbReference type="RuleBase" id="RU000477"/>
    </source>
</evidence>
<dbReference type="Gene3D" id="2.40.70.10">
    <property type="entry name" value="Acid Proteases"/>
    <property type="match status" value="1"/>
</dbReference>
<comment type="subcellular location">
    <subcellularLocation>
        <location evidence="1">Membrane</location>
        <topology evidence="1">Multi-pass membrane protein</topology>
    </subcellularLocation>
</comment>
<dbReference type="PANTHER" id="PTHR45724">
    <property type="entry name" value="AQUAPORIN NIP2-1"/>
    <property type="match status" value="1"/>
</dbReference>
<evidence type="ECO:0000259" key="9">
    <source>
        <dbReference type="Pfam" id="PF14541"/>
    </source>
</evidence>
<accession>A0AAD8MPM0</accession>
<dbReference type="CDD" id="cd00333">
    <property type="entry name" value="MIP"/>
    <property type="match status" value="1"/>
</dbReference>
<dbReference type="Pfam" id="PF14541">
    <property type="entry name" value="TAXi_C"/>
    <property type="match status" value="1"/>
</dbReference>
<feature type="transmembrane region" description="Helical" evidence="8">
    <location>
        <begin position="303"/>
        <end position="325"/>
    </location>
</feature>
<dbReference type="InterPro" id="IPR023271">
    <property type="entry name" value="Aquaporin-like"/>
</dbReference>
<keyword evidence="2 6" id="KW-0813">Transport</keyword>
<dbReference type="InterPro" id="IPR034294">
    <property type="entry name" value="Aquaporin_transptr"/>
</dbReference>
<feature type="compositionally biased region" description="Polar residues" evidence="7">
    <location>
        <begin position="111"/>
        <end position="132"/>
    </location>
</feature>
<evidence type="ECO:0000256" key="1">
    <source>
        <dbReference type="ARBA" id="ARBA00004141"/>
    </source>
</evidence>
<dbReference type="InterPro" id="IPR000425">
    <property type="entry name" value="MIP"/>
</dbReference>
<dbReference type="InterPro" id="IPR032799">
    <property type="entry name" value="TAXi_C"/>
</dbReference>
<keyword evidence="3 6" id="KW-0812">Transmembrane</keyword>
<dbReference type="InterPro" id="IPR022357">
    <property type="entry name" value="MIP_CS"/>
</dbReference>
<evidence type="ECO:0000256" key="2">
    <source>
        <dbReference type="ARBA" id="ARBA00022448"/>
    </source>
</evidence>
<dbReference type="SUPFAM" id="SSF50630">
    <property type="entry name" value="Acid proteases"/>
    <property type="match status" value="1"/>
</dbReference>
<evidence type="ECO:0000256" key="8">
    <source>
        <dbReference type="SAM" id="Phobius"/>
    </source>
</evidence>
<comment type="similarity">
    <text evidence="6">Belongs to the MIP/aquaporin (TC 1.A.8) family.</text>
</comment>
<dbReference type="InterPro" id="IPR021109">
    <property type="entry name" value="Peptidase_aspartic_dom_sf"/>
</dbReference>
<sequence>MVAGSATVYKDVINAFVKELNVPRVPSVSPFGACFSSKNIGTAYTSPAVPTIDLVSQSKDVYWRIYGGNSMVRVNKDMPKPIVKHYPLILPPRILMTKQLIDNDKTCPNLSNDASSSGESKYDQESGSSSSLRDPDTVLKRNAFFSCTLPFGIDPTLARIIVAEALGSFILVFCICGIVAITQIMHGQVGLLEYSVTAALTVIVVVFSIGGISGAHINPAVTIAFAASGPFPWSKVPLYIVAQLVGSVVAAFVGKLVYGIKAELMMTKPIQGHVSAFFVELIVTFIILFVTCATINEAQTVGPVAGIVAGVAIGLGVLITGPVSGASMNPARSLAPAIISWKFDDLWIYILAPTIGAVLGALCYRVLCLHCKVNYRIAASPAATLPTNLSS</sequence>
<dbReference type="GO" id="GO:0016020">
    <property type="term" value="C:membrane"/>
    <property type="evidence" value="ECO:0007669"/>
    <property type="project" value="UniProtKB-SubCell"/>
</dbReference>
<evidence type="ECO:0000256" key="7">
    <source>
        <dbReference type="SAM" id="MobiDB-lite"/>
    </source>
</evidence>
<dbReference type="AlphaFoldDB" id="A0AAD8MPM0"/>
<evidence type="ECO:0000256" key="5">
    <source>
        <dbReference type="ARBA" id="ARBA00023136"/>
    </source>
</evidence>
<reference evidence="10" key="1">
    <citation type="submission" date="2023-02" db="EMBL/GenBank/DDBJ databases">
        <title>Genome of toxic invasive species Heracleum sosnowskyi carries increased number of genes despite the absence of recent whole-genome duplications.</title>
        <authorList>
            <person name="Schelkunov M."/>
            <person name="Shtratnikova V."/>
            <person name="Makarenko M."/>
            <person name="Klepikova A."/>
            <person name="Omelchenko D."/>
            <person name="Novikova G."/>
            <person name="Obukhova E."/>
            <person name="Bogdanov V."/>
            <person name="Penin A."/>
            <person name="Logacheva M."/>
        </authorList>
    </citation>
    <scope>NUCLEOTIDE SEQUENCE</scope>
    <source>
        <strain evidence="10">Hsosn_3</strain>
        <tissue evidence="10">Leaf</tissue>
    </source>
</reference>
<dbReference type="PROSITE" id="PS00221">
    <property type="entry name" value="MIP"/>
    <property type="match status" value="1"/>
</dbReference>
<feature type="region of interest" description="Disordered" evidence="7">
    <location>
        <begin position="111"/>
        <end position="134"/>
    </location>
</feature>
<proteinExistence type="inferred from homology"/>
<feature type="transmembrane region" description="Helical" evidence="8">
    <location>
        <begin position="346"/>
        <end position="367"/>
    </location>
</feature>
<keyword evidence="5 8" id="KW-0472">Membrane</keyword>
<reference evidence="10" key="2">
    <citation type="submission" date="2023-05" db="EMBL/GenBank/DDBJ databases">
        <authorList>
            <person name="Schelkunov M.I."/>
        </authorList>
    </citation>
    <scope>NUCLEOTIDE SEQUENCE</scope>
    <source>
        <strain evidence="10">Hsosn_3</strain>
        <tissue evidence="10">Leaf</tissue>
    </source>
</reference>
<organism evidence="10 11">
    <name type="scientific">Heracleum sosnowskyi</name>
    <dbReference type="NCBI Taxonomy" id="360622"/>
    <lineage>
        <taxon>Eukaryota</taxon>
        <taxon>Viridiplantae</taxon>
        <taxon>Streptophyta</taxon>
        <taxon>Embryophyta</taxon>
        <taxon>Tracheophyta</taxon>
        <taxon>Spermatophyta</taxon>
        <taxon>Magnoliopsida</taxon>
        <taxon>eudicotyledons</taxon>
        <taxon>Gunneridae</taxon>
        <taxon>Pentapetalae</taxon>
        <taxon>asterids</taxon>
        <taxon>campanulids</taxon>
        <taxon>Apiales</taxon>
        <taxon>Apiaceae</taxon>
        <taxon>Apioideae</taxon>
        <taxon>apioid superclade</taxon>
        <taxon>Tordylieae</taxon>
        <taxon>Tordyliinae</taxon>
        <taxon>Heracleum</taxon>
    </lineage>
</organism>
<dbReference type="Proteomes" id="UP001237642">
    <property type="component" value="Unassembled WGS sequence"/>
</dbReference>
<keyword evidence="11" id="KW-1185">Reference proteome</keyword>
<dbReference type="Gene3D" id="1.20.1080.10">
    <property type="entry name" value="Glycerol uptake facilitator protein"/>
    <property type="match status" value="1"/>
</dbReference>
<evidence type="ECO:0000313" key="11">
    <source>
        <dbReference type="Proteomes" id="UP001237642"/>
    </source>
</evidence>